<dbReference type="AlphaFoldDB" id="A0A6A4T9Q6"/>
<name>A0A6A4T9Q6_SCOMX</name>
<protein>
    <submittedName>
        <fullName evidence="1">Uncharacterized protein</fullName>
    </submittedName>
</protein>
<dbReference type="Proteomes" id="UP000438429">
    <property type="component" value="Unassembled WGS sequence"/>
</dbReference>
<comment type="caution">
    <text evidence="1">The sequence shown here is derived from an EMBL/GenBank/DDBJ whole genome shotgun (WGS) entry which is preliminary data.</text>
</comment>
<dbReference type="EMBL" id="VEVO01000004">
    <property type="protein sequence ID" value="KAF0043137.1"/>
    <property type="molecule type" value="Genomic_DNA"/>
</dbReference>
<reference evidence="1 2" key="1">
    <citation type="submission" date="2019-06" db="EMBL/GenBank/DDBJ databases">
        <title>Draft genomes of female and male turbot (Scophthalmus maximus).</title>
        <authorList>
            <person name="Xu H."/>
            <person name="Xu X.-W."/>
            <person name="Shao C."/>
            <person name="Chen S."/>
        </authorList>
    </citation>
    <scope>NUCLEOTIDE SEQUENCE [LARGE SCALE GENOMIC DNA]</scope>
    <source>
        <strain evidence="1">Ysfricsl-2016a</strain>
        <tissue evidence="1">Blood</tissue>
    </source>
</reference>
<accession>A0A6A4T9Q6</accession>
<evidence type="ECO:0000313" key="1">
    <source>
        <dbReference type="EMBL" id="KAF0043137.1"/>
    </source>
</evidence>
<evidence type="ECO:0000313" key="2">
    <source>
        <dbReference type="Proteomes" id="UP000438429"/>
    </source>
</evidence>
<proteinExistence type="predicted"/>
<gene>
    <name evidence="1" type="ORF">F2P81_004474</name>
</gene>
<organism evidence="1 2">
    <name type="scientific">Scophthalmus maximus</name>
    <name type="common">Turbot</name>
    <name type="synonym">Psetta maxima</name>
    <dbReference type="NCBI Taxonomy" id="52904"/>
    <lineage>
        <taxon>Eukaryota</taxon>
        <taxon>Metazoa</taxon>
        <taxon>Chordata</taxon>
        <taxon>Craniata</taxon>
        <taxon>Vertebrata</taxon>
        <taxon>Euteleostomi</taxon>
        <taxon>Actinopterygii</taxon>
        <taxon>Neopterygii</taxon>
        <taxon>Teleostei</taxon>
        <taxon>Neoteleostei</taxon>
        <taxon>Acanthomorphata</taxon>
        <taxon>Carangaria</taxon>
        <taxon>Pleuronectiformes</taxon>
        <taxon>Pleuronectoidei</taxon>
        <taxon>Scophthalmidae</taxon>
        <taxon>Scophthalmus</taxon>
    </lineage>
</organism>
<sequence>MHKAAQHLINHTEPTPEVNGVAGISGLKCSTQQIERIPMMFSIDVQHPEPKQHLLLPADTEAPLMEGLATNPKLPD</sequence>